<dbReference type="AlphaFoldDB" id="A0A176VZA5"/>
<evidence type="ECO:0000256" key="1">
    <source>
        <dbReference type="SAM" id="MobiDB-lite"/>
    </source>
</evidence>
<feature type="compositionally biased region" description="Basic and acidic residues" evidence="1">
    <location>
        <begin position="37"/>
        <end position="50"/>
    </location>
</feature>
<dbReference type="Proteomes" id="UP000077202">
    <property type="component" value="Unassembled WGS sequence"/>
</dbReference>
<protein>
    <submittedName>
        <fullName evidence="2">Uncharacterized protein</fullName>
    </submittedName>
</protein>
<sequence>MVSDEEFGDNDELRRCSKRMTGYWKQFNGMRSLRRYNAREARQDGHDGQRSEQAARQYVRRVQSDECLQIEQLEEGQRNYRNSNIFDCPGSPKAAMFIICPDQREEHEPEPAAAAAADPRRQVEALDLPWNHKELQVVDRVETDGSSTACWPDLGTRFAVWPK</sequence>
<accession>A0A176VZA5</accession>
<organism evidence="2 3">
    <name type="scientific">Marchantia polymorpha subsp. ruderalis</name>
    <dbReference type="NCBI Taxonomy" id="1480154"/>
    <lineage>
        <taxon>Eukaryota</taxon>
        <taxon>Viridiplantae</taxon>
        <taxon>Streptophyta</taxon>
        <taxon>Embryophyta</taxon>
        <taxon>Marchantiophyta</taxon>
        <taxon>Marchantiopsida</taxon>
        <taxon>Marchantiidae</taxon>
        <taxon>Marchantiales</taxon>
        <taxon>Marchantiaceae</taxon>
        <taxon>Marchantia</taxon>
    </lineage>
</organism>
<evidence type="ECO:0000313" key="3">
    <source>
        <dbReference type="Proteomes" id="UP000077202"/>
    </source>
</evidence>
<reference evidence="2" key="1">
    <citation type="submission" date="2016-03" db="EMBL/GenBank/DDBJ databases">
        <title>Mechanisms controlling the formation of the plant cell surface in tip-growing cells are functionally conserved among land plants.</title>
        <authorList>
            <person name="Honkanen S."/>
            <person name="Jones V.A."/>
            <person name="Morieri G."/>
            <person name="Champion C."/>
            <person name="Hetherington A.J."/>
            <person name="Kelly S."/>
            <person name="Saint-Marcoux D."/>
            <person name="Proust H."/>
            <person name="Prescott H."/>
            <person name="Dolan L."/>
        </authorList>
    </citation>
    <scope>NUCLEOTIDE SEQUENCE [LARGE SCALE GENOMIC DNA]</scope>
    <source>
        <tissue evidence="2">Whole gametophyte</tissue>
    </source>
</reference>
<dbReference type="EMBL" id="LVLJ01002254">
    <property type="protein sequence ID" value="OAE26120.1"/>
    <property type="molecule type" value="Genomic_DNA"/>
</dbReference>
<feature type="region of interest" description="Disordered" evidence="1">
    <location>
        <begin position="36"/>
        <end position="55"/>
    </location>
</feature>
<comment type="caution">
    <text evidence="2">The sequence shown here is derived from an EMBL/GenBank/DDBJ whole genome shotgun (WGS) entry which is preliminary data.</text>
</comment>
<proteinExistence type="predicted"/>
<evidence type="ECO:0000313" key="2">
    <source>
        <dbReference type="EMBL" id="OAE26120.1"/>
    </source>
</evidence>
<name>A0A176VZA5_MARPO</name>
<gene>
    <name evidence="2" type="ORF">AXG93_2227s1030</name>
</gene>
<keyword evidence="3" id="KW-1185">Reference proteome</keyword>